<dbReference type="EMBL" id="RSCJ01000038">
    <property type="protein sequence ID" value="RUR73164.1"/>
    <property type="molecule type" value="Genomic_DNA"/>
</dbReference>
<dbReference type="OrthoDB" id="569590at2"/>
<dbReference type="Proteomes" id="UP000268857">
    <property type="component" value="Unassembled WGS sequence"/>
</dbReference>
<protein>
    <submittedName>
        <fullName evidence="3">Uncharacterized protein</fullName>
    </submittedName>
</protein>
<feature type="coiled-coil region" evidence="1">
    <location>
        <begin position="223"/>
        <end position="263"/>
    </location>
</feature>
<gene>
    <name evidence="3" type="ORF">PCC6912_58430</name>
</gene>
<comment type="caution">
    <text evidence="3">The sequence shown here is derived from an EMBL/GenBank/DDBJ whole genome shotgun (WGS) entry which is preliminary data.</text>
</comment>
<evidence type="ECO:0000256" key="2">
    <source>
        <dbReference type="SAM" id="Phobius"/>
    </source>
</evidence>
<evidence type="ECO:0000313" key="4">
    <source>
        <dbReference type="Proteomes" id="UP000268857"/>
    </source>
</evidence>
<accession>A0A433MY53</accession>
<sequence>MYRLNKRAFEILATEVQKCSSDGEIGKTECLIVMKRLEQLRREKGHPANVDELRDTVVDVFPQFSEKAIKQAAKANQSPAIFSKIRWAAILVTTVTGVVWVVNLPYPMIRWPIAKTAPILLLPSFISMDRNYRGAVNYVEQADQLINKATSQADIERGAEKNKEAQKYLDNLPVWFLGYYPQAYCRFFSCTWKFTFDEFEDARRRVARMDAKVFQEKNAFTLLAEAENALGVAKQQYEQAKNAQEQQQAIASMQVALDTLEQIPKETLAGKTAQTKLVAYDRDFSKVTHNITGNSQTASLIEAAKVFALQAAQVSQNPPHPAEKWQQAEKLWVEAIERLQKIRVEEPNYLEAQKLLAAYQSNLGDVQSRKQAESESKQALNEANRRIQRLVAYPPTDRNQFKGELMGIIKELKTVKPGTSAYAEAQQLLISAQRLQQ</sequence>
<reference evidence="3 4" key="1">
    <citation type="journal article" date="2019" name="Genome Biol. Evol.">
        <title>Day and night: Metabolic profiles and evolutionary relationships of six axenic non-marine cyanobacteria.</title>
        <authorList>
            <person name="Will S.E."/>
            <person name="Henke P."/>
            <person name="Boedeker C."/>
            <person name="Huang S."/>
            <person name="Brinkmann H."/>
            <person name="Rohde M."/>
            <person name="Jarek M."/>
            <person name="Friedl T."/>
            <person name="Seufert S."/>
            <person name="Schumacher M."/>
            <person name="Overmann J."/>
            <person name="Neumann-Schaal M."/>
            <person name="Petersen J."/>
        </authorList>
    </citation>
    <scope>NUCLEOTIDE SEQUENCE [LARGE SCALE GENOMIC DNA]</scope>
    <source>
        <strain evidence="3 4">PCC 6912</strain>
    </source>
</reference>
<keyword evidence="2" id="KW-0812">Transmembrane</keyword>
<keyword evidence="2" id="KW-0472">Membrane</keyword>
<keyword evidence="4" id="KW-1185">Reference proteome</keyword>
<organism evidence="3 4">
    <name type="scientific">Chlorogloeopsis fritschii PCC 6912</name>
    <dbReference type="NCBI Taxonomy" id="211165"/>
    <lineage>
        <taxon>Bacteria</taxon>
        <taxon>Bacillati</taxon>
        <taxon>Cyanobacteriota</taxon>
        <taxon>Cyanophyceae</taxon>
        <taxon>Nostocales</taxon>
        <taxon>Chlorogloeopsidaceae</taxon>
        <taxon>Chlorogloeopsis</taxon>
    </lineage>
</organism>
<keyword evidence="1" id="KW-0175">Coiled coil</keyword>
<proteinExistence type="predicted"/>
<keyword evidence="2" id="KW-1133">Transmembrane helix</keyword>
<evidence type="ECO:0000313" key="3">
    <source>
        <dbReference type="EMBL" id="RUR73164.1"/>
    </source>
</evidence>
<name>A0A433MY53_CHLFR</name>
<dbReference type="RefSeq" id="WP_016878718.1">
    <property type="nucleotide sequence ID" value="NZ_AJLN01000067.1"/>
</dbReference>
<feature type="transmembrane region" description="Helical" evidence="2">
    <location>
        <begin position="87"/>
        <end position="106"/>
    </location>
</feature>
<evidence type="ECO:0000256" key="1">
    <source>
        <dbReference type="SAM" id="Coils"/>
    </source>
</evidence>
<dbReference type="STRING" id="211165.GCA_000317285_02323"/>
<dbReference type="AlphaFoldDB" id="A0A433MY53"/>